<name>A0AAF0Q249_SOLVR</name>
<dbReference type="AlphaFoldDB" id="A0AAF0Q249"/>
<dbReference type="PANTHER" id="PTHR33116:SF66">
    <property type="entry name" value="REVERSE TRANSCRIPTASE ZINC-BINDING DOMAIN-CONTAINING PROTEIN"/>
    <property type="match status" value="1"/>
</dbReference>
<proteinExistence type="predicted"/>
<dbReference type="InterPro" id="IPR026960">
    <property type="entry name" value="RVT-Znf"/>
</dbReference>
<organism evidence="2 3">
    <name type="scientific">Solanum verrucosum</name>
    <dbReference type="NCBI Taxonomy" id="315347"/>
    <lineage>
        <taxon>Eukaryota</taxon>
        <taxon>Viridiplantae</taxon>
        <taxon>Streptophyta</taxon>
        <taxon>Embryophyta</taxon>
        <taxon>Tracheophyta</taxon>
        <taxon>Spermatophyta</taxon>
        <taxon>Magnoliopsida</taxon>
        <taxon>eudicotyledons</taxon>
        <taxon>Gunneridae</taxon>
        <taxon>Pentapetalae</taxon>
        <taxon>asterids</taxon>
        <taxon>lamiids</taxon>
        <taxon>Solanales</taxon>
        <taxon>Solanaceae</taxon>
        <taxon>Solanoideae</taxon>
        <taxon>Solaneae</taxon>
        <taxon>Solanum</taxon>
    </lineage>
</organism>
<evidence type="ECO:0000259" key="1">
    <source>
        <dbReference type="Pfam" id="PF13966"/>
    </source>
</evidence>
<accession>A0AAF0Q249</accession>
<gene>
    <name evidence="2" type="ORF">MTR67_008448</name>
</gene>
<dbReference type="PANTHER" id="PTHR33116">
    <property type="entry name" value="REVERSE TRANSCRIPTASE ZINC-BINDING DOMAIN-CONTAINING PROTEIN-RELATED-RELATED"/>
    <property type="match status" value="1"/>
</dbReference>
<feature type="domain" description="Reverse transcriptase zinc-binding" evidence="1">
    <location>
        <begin position="2"/>
        <end position="43"/>
    </location>
</feature>
<dbReference type="Pfam" id="PF13966">
    <property type="entry name" value="zf-RVT"/>
    <property type="match status" value="1"/>
</dbReference>
<protein>
    <recommendedName>
        <fullName evidence="1">Reverse transcriptase zinc-binding domain-containing protein</fullName>
    </recommendedName>
</protein>
<keyword evidence="3" id="KW-1185">Reference proteome</keyword>
<sequence length="142" mass="16850">MHMRLLTRDRLARMGICQETECLLCECKPENIDHLFFECEYSMKCVMGVLEWMGLNIQRTNLEGLWSRLARKAKGKINRALIRAIIAELIYHIWQARNGALWNKAVVRPTEKIREESKGRFMSRIHKGIKCKDRKWIDNLYV</sequence>
<evidence type="ECO:0000313" key="2">
    <source>
        <dbReference type="EMBL" id="WMV15063.1"/>
    </source>
</evidence>
<reference evidence="2" key="1">
    <citation type="submission" date="2023-08" db="EMBL/GenBank/DDBJ databases">
        <title>A de novo genome assembly of Solanum verrucosum Schlechtendal, a Mexican diploid species geographically isolated from the other diploid A-genome species in potato relatives.</title>
        <authorList>
            <person name="Hosaka K."/>
        </authorList>
    </citation>
    <scope>NUCLEOTIDE SEQUENCE</scope>
    <source>
        <tissue evidence="2">Young leaves</tissue>
    </source>
</reference>
<dbReference type="Proteomes" id="UP001234989">
    <property type="component" value="Chromosome 2"/>
</dbReference>
<dbReference type="EMBL" id="CP133613">
    <property type="protein sequence ID" value="WMV15063.1"/>
    <property type="molecule type" value="Genomic_DNA"/>
</dbReference>
<evidence type="ECO:0000313" key="3">
    <source>
        <dbReference type="Proteomes" id="UP001234989"/>
    </source>
</evidence>